<evidence type="ECO:0000313" key="2">
    <source>
        <dbReference type="Proteomes" id="UP000765509"/>
    </source>
</evidence>
<organism evidence="1 2">
    <name type="scientific">Austropuccinia psidii MF-1</name>
    <dbReference type="NCBI Taxonomy" id="1389203"/>
    <lineage>
        <taxon>Eukaryota</taxon>
        <taxon>Fungi</taxon>
        <taxon>Dikarya</taxon>
        <taxon>Basidiomycota</taxon>
        <taxon>Pucciniomycotina</taxon>
        <taxon>Pucciniomycetes</taxon>
        <taxon>Pucciniales</taxon>
        <taxon>Sphaerophragmiaceae</taxon>
        <taxon>Austropuccinia</taxon>
    </lineage>
</organism>
<comment type="caution">
    <text evidence="1">The sequence shown here is derived from an EMBL/GenBank/DDBJ whole genome shotgun (WGS) entry which is preliminary data.</text>
</comment>
<dbReference type="CDD" id="cd09272">
    <property type="entry name" value="RNase_HI_RT_Ty1"/>
    <property type="match status" value="1"/>
</dbReference>
<keyword evidence="2" id="KW-1185">Reference proteome</keyword>
<accession>A0A9Q3EY84</accession>
<name>A0A9Q3EY84_9BASI</name>
<gene>
    <name evidence="1" type="ORF">O181_067098</name>
</gene>
<reference evidence="1" key="1">
    <citation type="submission" date="2021-03" db="EMBL/GenBank/DDBJ databases">
        <title>Draft genome sequence of rust myrtle Austropuccinia psidii MF-1, a brazilian biotype.</title>
        <authorList>
            <person name="Quecine M.C."/>
            <person name="Pachon D.M.R."/>
            <person name="Bonatelli M.L."/>
            <person name="Correr F.H."/>
            <person name="Franceschini L.M."/>
            <person name="Leite T.F."/>
            <person name="Margarido G.R.A."/>
            <person name="Almeida C.A."/>
            <person name="Ferrarezi J.A."/>
            <person name="Labate C.A."/>
        </authorList>
    </citation>
    <scope>NUCLEOTIDE SEQUENCE</scope>
    <source>
        <strain evidence="1">MF-1</strain>
    </source>
</reference>
<evidence type="ECO:0008006" key="3">
    <source>
        <dbReference type="Google" id="ProtNLM"/>
    </source>
</evidence>
<dbReference type="AlphaFoldDB" id="A0A9Q3EY84"/>
<protein>
    <recommendedName>
        <fullName evidence="3">Copia protein</fullName>
    </recommendedName>
</protein>
<dbReference type="Proteomes" id="UP000765509">
    <property type="component" value="Unassembled WGS sequence"/>
</dbReference>
<sequence length="108" mass="12318">MKLEKLIKIHEDNQGCIDTANSDCNTNTRRMKHVEIQLHFIQQAIENSTIALVYTPTNNMLADFLTKSVCRPAIQRALTSLRLLPVGDRRDVKKNILSTHVSREAEEC</sequence>
<evidence type="ECO:0000313" key="1">
    <source>
        <dbReference type="EMBL" id="MBW0527383.1"/>
    </source>
</evidence>
<proteinExistence type="predicted"/>
<dbReference type="OrthoDB" id="2667661at2759"/>
<dbReference type="EMBL" id="AVOT02033480">
    <property type="protein sequence ID" value="MBW0527383.1"/>
    <property type="molecule type" value="Genomic_DNA"/>
</dbReference>